<dbReference type="Pfam" id="PF00472">
    <property type="entry name" value="RF-1"/>
    <property type="match status" value="1"/>
</dbReference>
<accession>A0AAD9UMM7</accession>
<reference evidence="5" key="1">
    <citation type="journal article" date="2023" name="Nat. Microbiol.">
        <title>Babesia duncani multi-omics identifies virulence factors and drug targets.</title>
        <authorList>
            <person name="Singh P."/>
            <person name="Lonardi S."/>
            <person name="Liang Q."/>
            <person name="Vydyam P."/>
            <person name="Khabirova E."/>
            <person name="Fang T."/>
            <person name="Gihaz S."/>
            <person name="Thekkiniath J."/>
            <person name="Munshi M."/>
            <person name="Abel S."/>
            <person name="Ciampossin L."/>
            <person name="Batugedara G."/>
            <person name="Gupta M."/>
            <person name="Lu X.M."/>
            <person name="Lenz T."/>
            <person name="Chakravarty S."/>
            <person name="Cornillot E."/>
            <person name="Hu Y."/>
            <person name="Ma W."/>
            <person name="Gonzalez L.M."/>
            <person name="Sanchez S."/>
            <person name="Estrada K."/>
            <person name="Sanchez-Flores A."/>
            <person name="Montero E."/>
            <person name="Harb O.S."/>
            <person name="Le Roch K.G."/>
            <person name="Mamoun C.B."/>
        </authorList>
    </citation>
    <scope>NUCLEOTIDE SEQUENCE</scope>
    <source>
        <strain evidence="5">WA1</strain>
    </source>
</reference>
<feature type="domain" description="Prokaryotic-type class I peptide chain release factors" evidence="4">
    <location>
        <begin position="238"/>
        <end position="254"/>
    </location>
</feature>
<organism evidence="5 6">
    <name type="scientific">Babesia duncani</name>
    <dbReference type="NCBI Taxonomy" id="323732"/>
    <lineage>
        <taxon>Eukaryota</taxon>
        <taxon>Sar</taxon>
        <taxon>Alveolata</taxon>
        <taxon>Apicomplexa</taxon>
        <taxon>Aconoidasida</taxon>
        <taxon>Piroplasmida</taxon>
        <taxon>Babesiidae</taxon>
        <taxon>Babesia</taxon>
    </lineage>
</organism>
<keyword evidence="6" id="KW-1185">Reference proteome</keyword>
<evidence type="ECO:0000256" key="1">
    <source>
        <dbReference type="ARBA" id="ARBA00010835"/>
    </source>
</evidence>
<name>A0AAD9UMM7_9APIC</name>
<proteinExistence type="inferred from homology"/>
<dbReference type="SUPFAM" id="SSF75620">
    <property type="entry name" value="Release factor"/>
    <property type="match status" value="1"/>
</dbReference>
<dbReference type="InterPro" id="IPR050057">
    <property type="entry name" value="Prokaryotic/Mito_RF"/>
</dbReference>
<dbReference type="PANTHER" id="PTHR43804">
    <property type="entry name" value="LD18447P"/>
    <property type="match status" value="1"/>
</dbReference>
<comment type="similarity">
    <text evidence="1">Belongs to the prokaryotic/mitochondrial release factor family.</text>
</comment>
<evidence type="ECO:0000259" key="4">
    <source>
        <dbReference type="PROSITE" id="PS00745"/>
    </source>
</evidence>
<sequence length="393" mass="44901">MFISYMRPLFRTRFINNVFSNVLLSNKYYKSGYCRYVSVLSHDSCKAISLLQQKLNNVNLPEIYPLKELVSLYSDDNDSELFELIERELLDLYHKCYLIIPKLGDAKFSKLTLALNELHSTLFAGPMHTIPKYNKIILEVRNGVGGDESGKFTRELFDMYRNIAIDRQLEFIERGPNIAEITGDVEFFKYEFGVHRVQRIPSNCKRIQTSSSVVTVVPHRIIEDVTVKNSDVIIETMRSSGPGGQSVNKSETAVRVIHIPTGITVNVQSTSSQIDNKSRAFVLIGQKIKQKNNEALEKLKCATKASQYKTGDRSERIRTFNFMHDTIIDHRAKITLNGVDQFLETGLGIEKIHDALAKMDNSEIIKFTLHNIDGIVEYYSQNHYGIKHHLTSI</sequence>
<dbReference type="Gene3D" id="3.30.70.1660">
    <property type="match status" value="1"/>
</dbReference>
<keyword evidence="3" id="KW-0648">Protein biosynthesis</keyword>
<evidence type="ECO:0000313" key="5">
    <source>
        <dbReference type="EMBL" id="KAK2195069.1"/>
    </source>
</evidence>
<dbReference type="EMBL" id="JALLKP010000005">
    <property type="protein sequence ID" value="KAK2195069.1"/>
    <property type="molecule type" value="Genomic_DNA"/>
</dbReference>
<comment type="caution">
    <text evidence="5">The sequence shown here is derived from an EMBL/GenBank/DDBJ whole genome shotgun (WGS) entry which is preliminary data.</text>
</comment>
<protein>
    <submittedName>
        <fullName evidence="5">Bifunctional Peptide chain release factor/Peptide chain release factor class I/Peptide chain release factor class I superfamily</fullName>
    </submittedName>
</protein>
<dbReference type="Pfam" id="PF03462">
    <property type="entry name" value="PCRF"/>
    <property type="match status" value="1"/>
</dbReference>
<dbReference type="Gene3D" id="3.30.160.20">
    <property type="match status" value="1"/>
</dbReference>
<dbReference type="InterPro" id="IPR045853">
    <property type="entry name" value="Pep_chain_release_fac_I_sf"/>
</dbReference>
<dbReference type="InterPro" id="IPR000352">
    <property type="entry name" value="Pep_chain_release_fac_I"/>
</dbReference>
<evidence type="ECO:0000256" key="3">
    <source>
        <dbReference type="ARBA" id="ARBA00022917"/>
    </source>
</evidence>
<dbReference type="GO" id="GO:0003747">
    <property type="term" value="F:translation release factor activity"/>
    <property type="evidence" value="ECO:0007669"/>
    <property type="project" value="InterPro"/>
</dbReference>
<evidence type="ECO:0000313" key="6">
    <source>
        <dbReference type="Proteomes" id="UP001214638"/>
    </source>
</evidence>
<dbReference type="RefSeq" id="XP_067801912.1">
    <property type="nucleotide sequence ID" value="XM_067948381.1"/>
</dbReference>
<dbReference type="KEGG" id="bdw:94337666"/>
<dbReference type="Proteomes" id="UP001214638">
    <property type="component" value="Unassembled WGS sequence"/>
</dbReference>
<evidence type="ECO:0000256" key="2">
    <source>
        <dbReference type="ARBA" id="ARBA00022481"/>
    </source>
</evidence>
<dbReference type="PANTHER" id="PTHR43804:SF7">
    <property type="entry name" value="LD18447P"/>
    <property type="match status" value="1"/>
</dbReference>
<keyword evidence="2" id="KW-0488">Methylation</keyword>
<gene>
    <name evidence="5" type="ORF">BdWA1_003369</name>
</gene>
<dbReference type="PROSITE" id="PS00745">
    <property type="entry name" value="RF_PROK_I"/>
    <property type="match status" value="1"/>
</dbReference>
<dbReference type="InterPro" id="IPR005139">
    <property type="entry name" value="PCRF"/>
</dbReference>
<dbReference type="GeneID" id="94337666"/>
<dbReference type="AlphaFoldDB" id="A0AAD9UMM7"/>
<dbReference type="GO" id="GO:0005737">
    <property type="term" value="C:cytoplasm"/>
    <property type="evidence" value="ECO:0007669"/>
    <property type="project" value="UniProtKB-ARBA"/>
</dbReference>